<dbReference type="AlphaFoldDB" id="A0A7H1N5K4"/>
<dbReference type="InterPro" id="IPR021270">
    <property type="entry name" value="DUF2849"/>
</dbReference>
<dbReference type="Proteomes" id="UP000516369">
    <property type="component" value="Chromosome"/>
</dbReference>
<reference evidence="1 2" key="1">
    <citation type="submission" date="2020-05" db="EMBL/GenBank/DDBJ databases">
        <title>Complete closed genome sequence of Defluviicoccus vanus.</title>
        <authorList>
            <person name="Bessarab I."/>
            <person name="Arumugam K."/>
            <person name="Maszenan A.M."/>
            <person name="Seviour R.J."/>
            <person name="Williams R.B."/>
        </authorList>
    </citation>
    <scope>NUCLEOTIDE SEQUENCE [LARGE SCALE GENOMIC DNA]</scope>
    <source>
        <strain evidence="1 2">Ben 114</strain>
    </source>
</reference>
<dbReference type="EMBL" id="CP053923">
    <property type="protein sequence ID" value="QNT70990.1"/>
    <property type="molecule type" value="Genomic_DNA"/>
</dbReference>
<name>A0A7H1N5K4_9PROT</name>
<organism evidence="1 2">
    <name type="scientific">Defluviicoccus vanus</name>
    <dbReference type="NCBI Taxonomy" id="111831"/>
    <lineage>
        <taxon>Bacteria</taxon>
        <taxon>Pseudomonadati</taxon>
        <taxon>Pseudomonadota</taxon>
        <taxon>Alphaproteobacteria</taxon>
        <taxon>Rhodospirillales</taxon>
        <taxon>Rhodospirillaceae</taxon>
        <taxon>Defluviicoccus</taxon>
    </lineage>
</organism>
<dbReference type="RefSeq" id="WP_190261450.1">
    <property type="nucleotide sequence ID" value="NZ_CP053923.1"/>
</dbReference>
<evidence type="ECO:0000313" key="1">
    <source>
        <dbReference type="EMBL" id="QNT70990.1"/>
    </source>
</evidence>
<gene>
    <name evidence="1" type="ORF">HQ394_18840</name>
</gene>
<dbReference type="KEGG" id="dvn:HQ394_18840"/>
<keyword evidence="2" id="KW-1185">Reference proteome</keyword>
<accession>A0A7H1N5K4</accession>
<protein>
    <submittedName>
        <fullName evidence="1">DUF2849 domain-containing protein</fullName>
    </submittedName>
</protein>
<evidence type="ECO:0000313" key="2">
    <source>
        <dbReference type="Proteomes" id="UP000516369"/>
    </source>
</evidence>
<dbReference type="Pfam" id="PF11011">
    <property type="entry name" value="DUF2849"/>
    <property type="match status" value="1"/>
</dbReference>
<proteinExistence type="predicted"/>
<sequence>MQIVTANRLADGLVVFLAANDAWSEALADARIATDAVAAASLMTSAESALNARLVVGPYLIEVRETPTGIAPVQLRERIRAAGPTVRSDLGRQAEKDVSHVSL</sequence>